<organism evidence="1">
    <name type="scientific">Arundo donax</name>
    <name type="common">Giant reed</name>
    <name type="synonym">Donax arundinaceus</name>
    <dbReference type="NCBI Taxonomy" id="35708"/>
    <lineage>
        <taxon>Eukaryota</taxon>
        <taxon>Viridiplantae</taxon>
        <taxon>Streptophyta</taxon>
        <taxon>Embryophyta</taxon>
        <taxon>Tracheophyta</taxon>
        <taxon>Spermatophyta</taxon>
        <taxon>Magnoliopsida</taxon>
        <taxon>Liliopsida</taxon>
        <taxon>Poales</taxon>
        <taxon>Poaceae</taxon>
        <taxon>PACMAD clade</taxon>
        <taxon>Arundinoideae</taxon>
        <taxon>Arundineae</taxon>
        <taxon>Arundo</taxon>
    </lineage>
</organism>
<sequence>MLQIDASHSCSKSTTGTIYYLTFALNITSMRNITQPLRLCLSQPKPQPIHLGVLCVSRAKQDLGDKKFLILLGVHY</sequence>
<evidence type="ECO:0000313" key="1">
    <source>
        <dbReference type="EMBL" id="JAD49264.1"/>
    </source>
</evidence>
<protein>
    <submittedName>
        <fullName evidence="1">Uncharacterized protein</fullName>
    </submittedName>
</protein>
<name>A0A0A9AC87_ARUDO</name>
<reference evidence="1" key="2">
    <citation type="journal article" date="2015" name="Data Brief">
        <title>Shoot transcriptome of the giant reed, Arundo donax.</title>
        <authorList>
            <person name="Barrero R.A."/>
            <person name="Guerrero F.D."/>
            <person name="Moolhuijzen P."/>
            <person name="Goolsby J.A."/>
            <person name="Tidwell J."/>
            <person name="Bellgard S.E."/>
            <person name="Bellgard M.I."/>
        </authorList>
    </citation>
    <scope>NUCLEOTIDE SEQUENCE</scope>
    <source>
        <tissue evidence="1">Shoot tissue taken approximately 20 cm above the soil surface</tissue>
    </source>
</reference>
<accession>A0A0A9AC87</accession>
<dbReference type="AlphaFoldDB" id="A0A0A9AC87"/>
<reference evidence="1" key="1">
    <citation type="submission" date="2014-09" db="EMBL/GenBank/DDBJ databases">
        <authorList>
            <person name="Magalhaes I.L.F."/>
            <person name="Oliveira U."/>
            <person name="Santos F.R."/>
            <person name="Vidigal T.H.D.A."/>
            <person name="Brescovit A.D."/>
            <person name="Santos A.J."/>
        </authorList>
    </citation>
    <scope>NUCLEOTIDE SEQUENCE</scope>
    <source>
        <tissue evidence="1">Shoot tissue taken approximately 20 cm above the soil surface</tissue>
    </source>
</reference>
<dbReference type="EMBL" id="GBRH01248631">
    <property type="protein sequence ID" value="JAD49264.1"/>
    <property type="molecule type" value="Transcribed_RNA"/>
</dbReference>
<proteinExistence type="predicted"/>